<sequence length="406" mass="43701">MGQGSCWAKRPMPARVSAPPTYALLETEAEGSPAGQEEHLSPELLQPLPPLNQPVAWPPLRAPLTPMCLQVETKPCHRHWRAPGLLLLMLALATAAAVAGGLLGFSHSPPQVSPFSGPRQRLRQSGGGGETSPAQPSCGARAGSRHQKPRGVVGQSPAAGMGACWGSPSLASDLPPPTQPPLQTLRLSLPSPGVPRSNQTEQVDVAQNVATIWVTPAQSNHSWAVLFDGQSVSGLAGRGRAGGWFRWPCLTCLPAQGCVCYRPSEHRACFLRLMEPQDRETLQLLVNTSQLQAMQSPSQDTHYTQELLAVLGSQEVDPAQVGAPVRHLCAKTPIYWARRAEGKSGQTVRRSLGFLRTVWGQKGKGPLGFTEPPPPGPQRQRLIYLCIDICFPSNICVSVCFYYLPD</sequence>
<dbReference type="InterPro" id="IPR051772">
    <property type="entry name" value="Gastrokine"/>
</dbReference>
<accession>A0A4W2C2W8</accession>
<keyword evidence="3" id="KW-0472">Membrane</keyword>
<feature type="compositionally biased region" description="Low complexity" evidence="2">
    <location>
        <begin position="181"/>
        <end position="191"/>
    </location>
</feature>
<dbReference type="Proteomes" id="UP000314981">
    <property type="component" value="Chromosome 25"/>
</dbReference>
<dbReference type="STRING" id="30522.A0A4W2C2W8"/>
<keyword evidence="6" id="KW-1185">Reference proteome</keyword>
<dbReference type="OMA" id="CHRHWRA"/>
<reference evidence="5" key="2">
    <citation type="submission" date="2025-08" db="UniProtKB">
        <authorList>
            <consortium name="Ensembl"/>
        </authorList>
    </citation>
    <scope>IDENTIFICATION</scope>
</reference>
<dbReference type="Gene3D" id="3.30.390.150">
    <property type="match status" value="1"/>
</dbReference>
<protein>
    <recommendedName>
        <fullName evidence="4">BRICHOS domain-containing protein</fullName>
    </recommendedName>
</protein>
<dbReference type="SMART" id="SM01039">
    <property type="entry name" value="BRICHOS"/>
    <property type="match status" value="1"/>
</dbReference>
<dbReference type="PROSITE" id="PS50869">
    <property type="entry name" value="BRICHOS"/>
    <property type="match status" value="1"/>
</dbReference>
<evidence type="ECO:0000313" key="6">
    <source>
        <dbReference type="Proteomes" id="UP000314981"/>
    </source>
</evidence>
<evidence type="ECO:0000256" key="1">
    <source>
        <dbReference type="ARBA" id="ARBA00023157"/>
    </source>
</evidence>
<proteinExistence type="predicted"/>
<evidence type="ECO:0000313" key="5">
    <source>
        <dbReference type="Ensembl" id="ENSBIXP00000000635.1"/>
    </source>
</evidence>
<evidence type="ECO:0000256" key="3">
    <source>
        <dbReference type="SAM" id="Phobius"/>
    </source>
</evidence>
<evidence type="ECO:0000256" key="2">
    <source>
        <dbReference type="SAM" id="MobiDB-lite"/>
    </source>
</evidence>
<evidence type="ECO:0000259" key="4">
    <source>
        <dbReference type="PROSITE" id="PS50869"/>
    </source>
</evidence>
<name>A0A4W2C2W8_BOBOX</name>
<dbReference type="Ensembl" id="ENSBIXT00000000181.1">
    <property type="protein sequence ID" value="ENSBIXP00000000635.1"/>
    <property type="gene ID" value="ENSBIXG00000029578.1"/>
</dbReference>
<keyword evidence="3" id="KW-1133">Transmembrane helix</keyword>
<keyword evidence="1" id="KW-1015">Disulfide bond</keyword>
<keyword evidence="3" id="KW-0812">Transmembrane</keyword>
<feature type="domain" description="BRICHOS" evidence="4">
    <location>
        <begin position="242"/>
        <end position="337"/>
    </location>
</feature>
<feature type="region of interest" description="Disordered" evidence="2">
    <location>
        <begin position="110"/>
        <end position="200"/>
    </location>
</feature>
<dbReference type="Pfam" id="PF04089">
    <property type="entry name" value="BRICHOS"/>
    <property type="match status" value="1"/>
</dbReference>
<dbReference type="InterPro" id="IPR007084">
    <property type="entry name" value="BRICHOS_dom"/>
</dbReference>
<organism evidence="5 6">
    <name type="scientific">Bos indicus x Bos taurus</name>
    <name type="common">Hybrid cattle</name>
    <dbReference type="NCBI Taxonomy" id="30522"/>
    <lineage>
        <taxon>Eukaryota</taxon>
        <taxon>Metazoa</taxon>
        <taxon>Chordata</taxon>
        <taxon>Craniata</taxon>
        <taxon>Vertebrata</taxon>
        <taxon>Euteleostomi</taxon>
        <taxon>Mammalia</taxon>
        <taxon>Eutheria</taxon>
        <taxon>Laurasiatheria</taxon>
        <taxon>Artiodactyla</taxon>
        <taxon>Ruminantia</taxon>
        <taxon>Pecora</taxon>
        <taxon>Bovidae</taxon>
        <taxon>Bovinae</taxon>
        <taxon>Bos</taxon>
    </lineage>
</organism>
<dbReference type="PANTHER" id="PTHR16483">
    <property type="entry name" value="GASTROKINE 1"/>
    <property type="match status" value="1"/>
</dbReference>
<reference evidence="5" key="3">
    <citation type="submission" date="2025-09" db="UniProtKB">
        <authorList>
            <consortium name="Ensembl"/>
        </authorList>
    </citation>
    <scope>IDENTIFICATION</scope>
</reference>
<dbReference type="AlphaFoldDB" id="A0A4W2C2W8"/>
<reference evidence="5 6" key="1">
    <citation type="submission" date="2018-11" db="EMBL/GenBank/DDBJ databases">
        <title>Haplotype-resolved cattle genomes.</title>
        <authorList>
            <person name="Low W.Y."/>
            <person name="Tearle R."/>
            <person name="Bickhart D.M."/>
            <person name="Rosen B.D."/>
            <person name="Koren S."/>
            <person name="Rhie A."/>
            <person name="Hiendleder S."/>
            <person name="Phillippy A.M."/>
            <person name="Smith T.P.L."/>
            <person name="Williams J.L."/>
        </authorList>
    </citation>
    <scope>NUCLEOTIDE SEQUENCE [LARGE SCALE GENOMIC DNA]</scope>
</reference>
<feature type="transmembrane region" description="Helical" evidence="3">
    <location>
        <begin position="84"/>
        <end position="105"/>
    </location>
</feature>